<organism evidence="3 4">
    <name type="scientific">[Clostridium] leptum</name>
    <dbReference type="NCBI Taxonomy" id="1535"/>
    <lineage>
        <taxon>Bacteria</taxon>
        <taxon>Bacillati</taxon>
        <taxon>Bacillota</taxon>
        <taxon>Clostridia</taxon>
        <taxon>Eubacteriales</taxon>
        <taxon>Oscillospiraceae</taxon>
        <taxon>Oscillospiraceae incertae sedis</taxon>
    </lineage>
</organism>
<dbReference type="SUPFAM" id="SSF55729">
    <property type="entry name" value="Acyl-CoA N-acyltransferases (Nat)"/>
    <property type="match status" value="1"/>
</dbReference>
<name>A0A412AZI8_9FIRM</name>
<reference evidence="3 4" key="1">
    <citation type="submission" date="2018-08" db="EMBL/GenBank/DDBJ databases">
        <title>A genome reference for cultivated species of the human gut microbiota.</title>
        <authorList>
            <person name="Zou Y."/>
            <person name="Xue W."/>
            <person name="Luo G."/>
        </authorList>
    </citation>
    <scope>NUCLEOTIDE SEQUENCE [LARGE SCALE GENOMIC DNA]</scope>
    <source>
        <strain evidence="3 4">AF28-26</strain>
    </source>
</reference>
<dbReference type="PROSITE" id="PS51186">
    <property type="entry name" value="GNAT"/>
    <property type="match status" value="1"/>
</dbReference>
<evidence type="ECO:0000313" key="3">
    <source>
        <dbReference type="EMBL" id="RGQ43286.1"/>
    </source>
</evidence>
<accession>A0A412AZI8</accession>
<evidence type="ECO:0000259" key="2">
    <source>
        <dbReference type="PROSITE" id="PS51729"/>
    </source>
</evidence>
<proteinExistence type="predicted"/>
<dbReference type="CDD" id="cd04301">
    <property type="entry name" value="NAT_SF"/>
    <property type="match status" value="1"/>
</dbReference>
<feature type="domain" description="N-acetyltransferase" evidence="1">
    <location>
        <begin position="1"/>
        <end position="91"/>
    </location>
</feature>
<dbReference type="InterPro" id="IPR045057">
    <property type="entry name" value="Gcn5-rel_NAT"/>
</dbReference>
<sequence>MEFLEEKGRIYAVDADGKLLAEVTFPDDGNTAVIDHTFVDESLRGQGTASKLLRQAVDTIRRQGKKARPVCSYASAWFEKHPEEKDLLEET</sequence>
<dbReference type="AlphaFoldDB" id="A0A412AZI8"/>
<dbReference type="Proteomes" id="UP000284751">
    <property type="component" value="Unassembled WGS sequence"/>
</dbReference>
<protein>
    <submittedName>
        <fullName evidence="3">N-acetyltransferase</fullName>
    </submittedName>
</protein>
<dbReference type="PANTHER" id="PTHR31435:SF10">
    <property type="entry name" value="BSR4717 PROTEIN"/>
    <property type="match status" value="1"/>
</dbReference>
<keyword evidence="3" id="KW-0808">Transferase</keyword>
<dbReference type="InterPro" id="IPR016181">
    <property type="entry name" value="Acyl_CoA_acyltransferase"/>
</dbReference>
<dbReference type="Pfam" id="PF14542">
    <property type="entry name" value="Acetyltransf_CG"/>
    <property type="match status" value="1"/>
</dbReference>
<dbReference type="Gene3D" id="3.40.630.30">
    <property type="match status" value="1"/>
</dbReference>
<evidence type="ECO:0000313" key="4">
    <source>
        <dbReference type="Proteomes" id="UP000284751"/>
    </source>
</evidence>
<dbReference type="GO" id="GO:0016747">
    <property type="term" value="F:acyltransferase activity, transferring groups other than amino-acyl groups"/>
    <property type="evidence" value="ECO:0007669"/>
    <property type="project" value="InterPro"/>
</dbReference>
<dbReference type="InterPro" id="IPR000182">
    <property type="entry name" value="GNAT_dom"/>
</dbReference>
<dbReference type="PROSITE" id="PS51729">
    <property type="entry name" value="GNAT_YJDJ"/>
    <property type="match status" value="1"/>
</dbReference>
<feature type="domain" description="N-acetyltransferase" evidence="2">
    <location>
        <begin position="3"/>
        <end position="89"/>
    </location>
</feature>
<dbReference type="EMBL" id="QRTC01000007">
    <property type="protein sequence ID" value="RGQ43286.1"/>
    <property type="molecule type" value="Genomic_DNA"/>
</dbReference>
<dbReference type="PANTHER" id="PTHR31435">
    <property type="entry name" value="PROTEIN NATD1"/>
    <property type="match status" value="1"/>
</dbReference>
<gene>
    <name evidence="3" type="ORF">DWY99_03185</name>
</gene>
<evidence type="ECO:0000259" key="1">
    <source>
        <dbReference type="PROSITE" id="PS51186"/>
    </source>
</evidence>
<comment type="caution">
    <text evidence="3">The sequence shown here is derived from an EMBL/GenBank/DDBJ whole genome shotgun (WGS) entry which is preliminary data.</text>
</comment>
<dbReference type="InterPro" id="IPR031165">
    <property type="entry name" value="GNAT_YJDJ"/>
</dbReference>